<sequence>MLLLGIDIGTTNSKAGLFDAQGRAVATESRPTAVREHPDGYLYYDPEEMWERVAAAIRAVLERVDGRPVVAVGIAGMAESGLLVDAATGTPRSPFMPWFDRCTQPQAERIGREADAFERFCATGLRNSFKLGLAKLLWIRERFPEAFGGSRWLSAAGYVAYRLTGAMAVDYSLAARTFAFRIDKKAWDDGWIRHFGLDPAVFPPAVPSLEPVGRTVEGAAGLAGGIPVCIAGHDHVVAALAAGAVGPGVVYDSMGTAETLVGAFGERPLGRGDFETGLSFGCHVAPGRLFWMGGNSASGGSVEWLRKLLADEALDYDRLLAMLDERGPEPTGILYYPYLSGSGAPQPDPEAKAAFVGLTAKTTKADLVLAVLEGTAYQLESIRRAAEKAAGGPIGRLVVSGGGTRNPHWIRTKADVLNCELELMPTAEATLLGAALAAGIGAEVFASAEEAASSVRSGGGTVVRPDARRHAVYRRLYETGYEPLREAIVRFSRAAADG</sequence>
<dbReference type="GO" id="GO:0016301">
    <property type="term" value="F:kinase activity"/>
    <property type="evidence" value="ECO:0007669"/>
    <property type="project" value="UniProtKB-KW"/>
</dbReference>
<evidence type="ECO:0000313" key="8">
    <source>
        <dbReference type="Proteomes" id="UP000243688"/>
    </source>
</evidence>
<dbReference type="PROSITE" id="PS00445">
    <property type="entry name" value="FGGY_KINASES_2"/>
    <property type="match status" value="1"/>
</dbReference>
<dbReference type="InterPro" id="IPR050406">
    <property type="entry name" value="FGGY_Carb_Kinase"/>
</dbReference>
<evidence type="ECO:0000259" key="6">
    <source>
        <dbReference type="Pfam" id="PF02782"/>
    </source>
</evidence>
<evidence type="ECO:0000256" key="4">
    <source>
        <dbReference type="RuleBase" id="RU003733"/>
    </source>
</evidence>
<dbReference type="PANTHER" id="PTHR43095:SF5">
    <property type="entry name" value="XYLULOSE KINASE"/>
    <property type="match status" value="1"/>
</dbReference>
<evidence type="ECO:0000256" key="1">
    <source>
        <dbReference type="ARBA" id="ARBA00009156"/>
    </source>
</evidence>
<keyword evidence="2 4" id="KW-0808">Transferase</keyword>
<dbReference type="Proteomes" id="UP000243688">
    <property type="component" value="Unassembled WGS sequence"/>
</dbReference>
<feature type="domain" description="Carbohydrate kinase FGGY C-terminal" evidence="6">
    <location>
        <begin position="253"/>
        <end position="441"/>
    </location>
</feature>
<proteinExistence type="inferred from homology"/>
<dbReference type="InterPro" id="IPR000577">
    <property type="entry name" value="Carb_kinase_FGGY"/>
</dbReference>
<evidence type="ECO:0000256" key="2">
    <source>
        <dbReference type="ARBA" id="ARBA00022679"/>
    </source>
</evidence>
<dbReference type="InterPro" id="IPR018483">
    <property type="entry name" value="Carb_kinase_FGGY_CS"/>
</dbReference>
<evidence type="ECO:0000259" key="5">
    <source>
        <dbReference type="Pfam" id="PF00370"/>
    </source>
</evidence>
<comment type="similarity">
    <text evidence="1 4">Belongs to the FGGY kinase family.</text>
</comment>
<feature type="domain" description="Carbohydrate kinase FGGY N-terminal" evidence="5">
    <location>
        <begin position="3"/>
        <end position="240"/>
    </location>
</feature>
<dbReference type="CDD" id="cd07773">
    <property type="entry name" value="ASKHA_NBD_FGGY_FK"/>
    <property type="match status" value="1"/>
</dbReference>
<gene>
    <name evidence="7" type="ORF">BLM47_05700</name>
</gene>
<dbReference type="GO" id="GO:0016773">
    <property type="term" value="F:phosphotransferase activity, alcohol group as acceptor"/>
    <property type="evidence" value="ECO:0007669"/>
    <property type="project" value="InterPro"/>
</dbReference>
<dbReference type="PANTHER" id="PTHR43095">
    <property type="entry name" value="SUGAR KINASE"/>
    <property type="match status" value="1"/>
</dbReference>
<evidence type="ECO:0000256" key="3">
    <source>
        <dbReference type="ARBA" id="ARBA00022777"/>
    </source>
</evidence>
<keyword evidence="3 4" id="KW-0418">Kinase</keyword>
<organism evidence="7 8">
    <name type="scientific">Candidatus Reconcilbacillus cellulovorans</name>
    <dbReference type="NCBI Taxonomy" id="1906605"/>
    <lineage>
        <taxon>Bacteria</taxon>
        <taxon>Bacillati</taxon>
        <taxon>Bacillota</taxon>
        <taxon>Bacilli</taxon>
        <taxon>Bacillales</taxon>
        <taxon>Paenibacillaceae</taxon>
        <taxon>Candidatus Reconcilbacillus</taxon>
    </lineage>
</organism>
<name>A0A2A6E093_9BACL</name>
<dbReference type="InterPro" id="IPR018485">
    <property type="entry name" value="FGGY_C"/>
</dbReference>
<dbReference type="Gene3D" id="3.30.420.40">
    <property type="match status" value="2"/>
</dbReference>
<dbReference type="InterPro" id="IPR043129">
    <property type="entry name" value="ATPase_NBD"/>
</dbReference>
<dbReference type="Pfam" id="PF00370">
    <property type="entry name" value="FGGY_N"/>
    <property type="match status" value="1"/>
</dbReference>
<dbReference type="AlphaFoldDB" id="A0A2A6E093"/>
<dbReference type="SUPFAM" id="SSF53067">
    <property type="entry name" value="Actin-like ATPase domain"/>
    <property type="match status" value="2"/>
</dbReference>
<accession>A0A2A6E093</accession>
<evidence type="ECO:0000313" key="7">
    <source>
        <dbReference type="EMBL" id="PDO10738.1"/>
    </source>
</evidence>
<dbReference type="PIRSF" id="PIRSF000538">
    <property type="entry name" value="GlpK"/>
    <property type="match status" value="1"/>
</dbReference>
<dbReference type="Pfam" id="PF02782">
    <property type="entry name" value="FGGY_C"/>
    <property type="match status" value="1"/>
</dbReference>
<dbReference type="EMBL" id="MOXJ01000010">
    <property type="protein sequence ID" value="PDO10738.1"/>
    <property type="molecule type" value="Genomic_DNA"/>
</dbReference>
<comment type="caution">
    <text evidence="7">The sequence shown here is derived from an EMBL/GenBank/DDBJ whole genome shotgun (WGS) entry which is preliminary data.</text>
</comment>
<dbReference type="GO" id="GO:0005975">
    <property type="term" value="P:carbohydrate metabolic process"/>
    <property type="evidence" value="ECO:0007669"/>
    <property type="project" value="InterPro"/>
</dbReference>
<protein>
    <recommendedName>
        <fullName evidence="9">Carbohydrate kinase</fullName>
    </recommendedName>
</protein>
<evidence type="ECO:0008006" key="9">
    <source>
        <dbReference type="Google" id="ProtNLM"/>
    </source>
</evidence>
<dbReference type="InterPro" id="IPR018484">
    <property type="entry name" value="FGGY_N"/>
</dbReference>
<reference evidence="7 8" key="1">
    <citation type="submission" date="2016-12" db="EMBL/GenBank/DDBJ databases">
        <title>Candidatus Reconcilibacillus cellulovorans genome.</title>
        <authorList>
            <person name="Kolinko S."/>
            <person name="Wu Y.-W."/>
            <person name="Tachea F."/>
            <person name="Denzel E."/>
            <person name="Hiras J."/>
            <person name="Baecker N."/>
            <person name="Chan L.J."/>
            <person name="Eichorst S.A."/>
            <person name="Frey D."/>
            <person name="Adams P.D."/>
            <person name="Pray T."/>
            <person name="Tanjore D."/>
            <person name="Petzold C.J."/>
            <person name="Gladden J.M."/>
            <person name="Simmons B.A."/>
            <person name="Singer S.W."/>
        </authorList>
    </citation>
    <scope>NUCLEOTIDE SEQUENCE [LARGE SCALE GENOMIC DNA]</scope>
    <source>
        <strain evidence="7">JTherm</strain>
    </source>
</reference>